<gene>
    <name evidence="1" type="ORF">O0I10_010837</name>
</gene>
<reference evidence="1 2" key="1">
    <citation type="submission" date="2023-03" db="EMBL/GenBank/DDBJ databases">
        <title>Genome sequence of Lichtheimia ornata CBS 291.66.</title>
        <authorList>
            <person name="Mohabir J.T."/>
            <person name="Shea T.P."/>
            <person name="Kurbessoian T."/>
            <person name="Berby B."/>
            <person name="Fontaine J."/>
            <person name="Livny J."/>
            <person name="Gnirke A."/>
            <person name="Stajich J.E."/>
            <person name="Cuomo C.A."/>
        </authorList>
    </citation>
    <scope>NUCLEOTIDE SEQUENCE [LARGE SCALE GENOMIC DNA]</scope>
    <source>
        <strain evidence="1">CBS 291.66</strain>
    </source>
</reference>
<sequence length="117" mass="13167">MLRAISSQLLRAVIQTAAYYRRLFTQWDPITLCSRRMVPLISIIKYTSIQAIFAMHSMSGNSMAASGTVWEVWMDAVKVNATVLTSHVVSRNAAEGYIQRLIYLAKGFYNMDHACSS</sequence>
<dbReference type="Proteomes" id="UP001234581">
    <property type="component" value="Unassembled WGS sequence"/>
</dbReference>
<evidence type="ECO:0000313" key="1">
    <source>
        <dbReference type="EMBL" id="KAJ8653509.1"/>
    </source>
</evidence>
<dbReference type="RefSeq" id="XP_058338423.1">
    <property type="nucleotide sequence ID" value="XM_058490811.1"/>
</dbReference>
<name>A0AAD7XQZ4_9FUNG</name>
<dbReference type="EMBL" id="JARTCD010000077">
    <property type="protein sequence ID" value="KAJ8653509.1"/>
    <property type="molecule type" value="Genomic_DNA"/>
</dbReference>
<proteinExistence type="predicted"/>
<dbReference type="GeneID" id="83218239"/>
<accession>A0AAD7XQZ4</accession>
<evidence type="ECO:0000313" key="2">
    <source>
        <dbReference type="Proteomes" id="UP001234581"/>
    </source>
</evidence>
<keyword evidence="2" id="KW-1185">Reference proteome</keyword>
<organism evidence="1 2">
    <name type="scientific">Lichtheimia ornata</name>
    <dbReference type="NCBI Taxonomy" id="688661"/>
    <lineage>
        <taxon>Eukaryota</taxon>
        <taxon>Fungi</taxon>
        <taxon>Fungi incertae sedis</taxon>
        <taxon>Mucoromycota</taxon>
        <taxon>Mucoromycotina</taxon>
        <taxon>Mucoromycetes</taxon>
        <taxon>Mucorales</taxon>
        <taxon>Lichtheimiaceae</taxon>
        <taxon>Lichtheimia</taxon>
    </lineage>
</organism>
<comment type="caution">
    <text evidence="1">The sequence shown here is derived from an EMBL/GenBank/DDBJ whole genome shotgun (WGS) entry which is preliminary data.</text>
</comment>
<dbReference type="AlphaFoldDB" id="A0AAD7XQZ4"/>
<protein>
    <submittedName>
        <fullName evidence="1">Uncharacterized protein</fullName>
    </submittedName>
</protein>